<dbReference type="SUPFAM" id="SSF51998">
    <property type="entry name" value="PFL-like glycyl radical enzymes"/>
    <property type="match status" value="1"/>
</dbReference>
<evidence type="ECO:0000256" key="7">
    <source>
        <dbReference type="ARBA" id="ARBA00023116"/>
    </source>
</evidence>
<reference evidence="13 14" key="1">
    <citation type="submission" date="2019-05" db="EMBL/GenBank/DDBJ databases">
        <title>Mikania micrantha, genome provides insights into the molecular mechanism of rapid growth.</title>
        <authorList>
            <person name="Liu B."/>
        </authorList>
    </citation>
    <scope>NUCLEOTIDE SEQUENCE [LARGE SCALE GENOMIC DNA]</scope>
    <source>
        <strain evidence="13">NLD-2019</strain>
        <tissue evidence="13">Leaf</tissue>
    </source>
</reference>
<dbReference type="Pfam" id="PF00317">
    <property type="entry name" value="Ribonuc_red_lgN"/>
    <property type="match status" value="1"/>
</dbReference>
<dbReference type="NCBIfam" id="TIGR02506">
    <property type="entry name" value="NrdE_NrdA"/>
    <property type="match status" value="1"/>
</dbReference>
<dbReference type="GO" id="GO:0004748">
    <property type="term" value="F:ribonucleoside-diphosphate reductase activity, thioredoxin disulfide as acceptor"/>
    <property type="evidence" value="ECO:0007669"/>
    <property type="project" value="UniProtKB-EC"/>
</dbReference>
<comment type="similarity">
    <text evidence="1 11">Belongs to the ribonucleoside diphosphate reductase large chain family.</text>
</comment>
<dbReference type="InterPro" id="IPR008926">
    <property type="entry name" value="RNR_R1-su_N"/>
</dbReference>
<accession>A0A5N6NEM2</accession>
<evidence type="ECO:0000313" key="13">
    <source>
        <dbReference type="EMBL" id="KAD4586321.1"/>
    </source>
</evidence>
<evidence type="ECO:0000256" key="10">
    <source>
        <dbReference type="PROSITE-ProRule" id="PRU00492"/>
    </source>
</evidence>
<evidence type="ECO:0000256" key="11">
    <source>
        <dbReference type="RuleBase" id="RU003410"/>
    </source>
</evidence>
<proteinExistence type="inferred from homology"/>
<dbReference type="PANTHER" id="PTHR11573:SF6">
    <property type="entry name" value="RIBONUCLEOSIDE-DIPHOSPHATE REDUCTASE LARGE SUBUNIT"/>
    <property type="match status" value="1"/>
</dbReference>
<comment type="catalytic activity">
    <reaction evidence="9 11">
        <text>a 2'-deoxyribonucleoside 5'-diphosphate + [thioredoxin]-disulfide + H2O = a ribonucleoside 5'-diphosphate + [thioredoxin]-dithiol</text>
        <dbReference type="Rhea" id="RHEA:23252"/>
        <dbReference type="Rhea" id="RHEA-COMP:10698"/>
        <dbReference type="Rhea" id="RHEA-COMP:10700"/>
        <dbReference type="ChEBI" id="CHEBI:15377"/>
        <dbReference type="ChEBI" id="CHEBI:29950"/>
        <dbReference type="ChEBI" id="CHEBI:50058"/>
        <dbReference type="ChEBI" id="CHEBI:57930"/>
        <dbReference type="ChEBI" id="CHEBI:73316"/>
        <dbReference type="EC" id="1.17.4.1"/>
    </reaction>
</comment>
<comment type="caution">
    <text evidence="13">The sequence shown here is derived from an EMBL/GenBank/DDBJ whole genome shotgun (WGS) entry which is preliminary data.</text>
</comment>
<dbReference type="InterPro" id="IPR013346">
    <property type="entry name" value="NrdE_NrdA_C"/>
</dbReference>
<keyword evidence="4 10" id="KW-0547">Nucleotide-binding</keyword>
<dbReference type="Gene3D" id="3.20.70.20">
    <property type="match status" value="1"/>
</dbReference>
<dbReference type="PROSITE" id="PS51161">
    <property type="entry name" value="ATP_CONE"/>
    <property type="match status" value="1"/>
</dbReference>
<evidence type="ECO:0000256" key="1">
    <source>
        <dbReference type="ARBA" id="ARBA00010406"/>
    </source>
</evidence>
<dbReference type="InterPro" id="IPR005144">
    <property type="entry name" value="ATP-cone_dom"/>
</dbReference>
<dbReference type="InterPro" id="IPR039718">
    <property type="entry name" value="Rrm1"/>
</dbReference>
<dbReference type="PANTHER" id="PTHR11573">
    <property type="entry name" value="RIBONUCLEOSIDE-DIPHOSPHATE REDUCTASE LARGE CHAIN"/>
    <property type="match status" value="1"/>
</dbReference>
<dbReference type="GO" id="GO:0005971">
    <property type="term" value="C:ribonucleoside-diphosphate reductase complex"/>
    <property type="evidence" value="ECO:0007669"/>
    <property type="project" value="TreeGrafter"/>
</dbReference>
<evidence type="ECO:0000256" key="2">
    <source>
        <dbReference type="ARBA" id="ARBA00012274"/>
    </source>
</evidence>
<dbReference type="GO" id="GO:0009263">
    <property type="term" value="P:deoxyribonucleotide biosynthetic process"/>
    <property type="evidence" value="ECO:0007669"/>
    <property type="project" value="UniProtKB-KW"/>
</dbReference>
<dbReference type="FunFam" id="3.20.70.20:FF:000001">
    <property type="entry name" value="Ribonucleoside-diphosphate reductase"/>
    <property type="match status" value="1"/>
</dbReference>
<evidence type="ECO:0000256" key="4">
    <source>
        <dbReference type="ARBA" id="ARBA00022741"/>
    </source>
</evidence>
<dbReference type="PRINTS" id="PR01183">
    <property type="entry name" value="RIBORDTASEM1"/>
</dbReference>
<dbReference type="CDD" id="cd01679">
    <property type="entry name" value="RNR_I"/>
    <property type="match status" value="1"/>
</dbReference>
<name>A0A5N6NEM2_9ASTR</name>
<keyword evidence="3" id="KW-0021">Allosteric enzyme</keyword>
<evidence type="ECO:0000256" key="9">
    <source>
        <dbReference type="ARBA" id="ARBA00047754"/>
    </source>
</evidence>
<evidence type="ECO:0000259" key="12">
    <source>
        <dbReference type="PROSITE" id="PS51161"/>
    </source>
</evidence>
<feature type="domain" description="ATP-cone" evidence="12">
    <location>
        <begin position="1"/>
        <end position="119"/>
    </location>
</feature>
<evidence type="ECO:0000256" key="8">
    <source>
        <dbReference type="ARBA" id="ARBA00023157"/>
    </source>
</evidence>
<dbReference type="Proteomes" id="UP000326396">
    <property type="component" value="Linkage Group LG2"/>
</dbReference>
<evidence type="ECO:0000313" key="14">
    <source>
        <dbReference type="Proteomes" id="UP000326396"/>
    </source>
</evidence>
<keyword evidence="5 10" id="KW-0067">ATP-binding</keyword>
<dbReference type="InterPro" id="IPR000788">
    <property type="entry name" value="RNR_lg_C"/>
</dbReference>
<gene>
    <name evidence="13" type="ORF">E3N88_23922</name>
</gene>
<keyword evidence="6 11" id="KW-0560">Oxidoreductase</keyword>
<dbReference type="PROSITE" id="PS00089">
    <property type="entry name" value="RIBORED_LARGE"/>
    <property type="match status" value="1"/>
</dbReference>
<dbReference type="EC" id="1.17.4.1" evidence="2 11"/>
<sequence>MYVVKRDGRQETVHFDKITARLKKLSYGLSIEHCDPVLVSQKLAARIVVSNLHKNTKKSFSETIKDMYFHISERSGKKSPLVADDVYEIIMKHAAKLDSEIIYDRDFDYDYFGFKTLERSYLLKINGKVVERPQHMLMRVAVGIHKDDIDSVIKTYHLMSQRWFTHASPTLFNAGTPRPQLSSCFLLCMKDDSIEGIYDTLKECAVISKSAGGIGVSIHNIRSTGSYIRGTNGTSNGIVPMLRVFNDTARYVDQGGGKRKGAFAVYLEPWHADIFEFLDLRKNHGKEEQRARDLFYALWVPDLFMERVQSNGTWSLFCPNEAPGLADCWGKEFENLYTQYEKQGKAKKVVQAQNLWFEVLKSQIETGTPYMLFKDTCNRKSNQQNLGTIKSSNLCTEIIEYTSPTETAVCNLASIALPRYVREKGVPAESQPSKLVGSKGCANRYFDFDKLAEITSIVTTNLNKIIDVNYYPVETAKRSNLRHRPIGIGVQGLADTFILLGMPFDSLEAQQLNKDIFETIYYHALKASSELAEKEGTYETYDGCPVSKGVLQPDMWGVSPSDRWDWNTLRSMIAKNGVRNSLLVAPMPTASTSQILGNNECFEPYTSNIYSRRVLSGEFVVVNKHLLHDLTEMGLWSATLKNQIIYEDGSVQKISELPQHLKDIYKTVWEIKQRTLVDMAVDRGCYIDQSQSLNIHMDQPNFGKLTSLHFHAWSKGLKTGMYYLRSRAAADAIKFTVDTSLLKEKPTVEDDNTKMSQMVCSLMNREECMACGS</sequence>
<comment type="function">
    <text evidence="11">Provides the precursors necessary for DNA synthesis. Catalyzes the biosynthesis of deoxyribonucleotides from the corresponding ribonucleotides.</text>
</comment>
<protein>
    <recommendedName>
        <fullName evidence="2 11">Ribonucleoside-diphosphate reductase</fullName>
        <ecNumber evidence="2 11">1.17.4.1</ecNumber>
    </recommendedName>
</protein>
<dbReference type="AlphaFoldDB" id="A0A5N6NEM2"/>
<dbReference type="EMBL" id="SZYD01000012">
    <property type="protein sequence ID" value="KAD4586321.1"/>
    <property type="molecule type" value="Genomic_DNA"/>
</dbReference>
<keyword evidence="14" id="KW-1185">Reference proteome</keyword>
<dbReference type="SUPFAM" id="SSF48168">
    <property type="entry name" value="R1 subunit of ribonucleotide reductase, N-terminal domain"/>
    <property type="match status" value="1"/>
</dbReference>
<organism evidence="13 14">
    <name type="scientific">Mikania micrantha</name>
    <name type="common">bitter vine</name>
    <dbReference type="NCBI Taxonomy" id="192012"/>
    <lineage>
        <taxon>Eukaryota</taxon>
        <taxon>Viridiplantae</taxon>
        <taxon>Streptophyta</taxon>
        <taxon>Embryophyta</taxon>
        <taxon>Tracheophyta</taxon>
        <taxon>Spermatophyta</taxon>
        <taxon>Magnoliopsida</taxon>
        <taxon>eudicotyledons</taxon>
        <taxon>Gunneridae</taxon>
        <taxon>Pentapetalae</taxon>
        <taxon>asterids</taxon>
        <taxon>campanulids</taxon>
        <taxon>Asterales</taxon>
        <taxon>Asteraceae</taxon>
        <taxon>Asteroideae</taxon>
        <taxon>Heliantheae alliance</taxon>
        <taxon>Eupatorieae</taxon>
        <taxon>Mikania</taxon>
    </lineage>
</organism>
<dbReference type="UniPathway" id="UPA00326"/>
<dbReference type="Pfam" id="PF02867">
    <property type="entry name" value="Ribonuc_red_lgC"/>
    <property type="match status" value="1"/>
</dbReference>
<evidence type="ECO:0000256" key="3">
    <source>
        <dbReference type="ARBA" id="ARBA00022533"/>
    </source>
</evidence>
<dbReference type="OrthoDB" id="3000483at2759"/>
<keyword evidence="8" id="KW-1015">Disulfide bond</keyword>
<evidence type="ECO:0000256" key="6">
    <source>
        <dbReference type="ARBA" id="ARBA00023002"/>
    </source>
</evidence>
<keyword evidence="7 11" id="KW-0215">Deoxyribonucleotide synthesis</keyword>
<dbReference type="InterPro" id="IPR013509">
    <property type="entry name" value="RNR_lsu_N"/>
</dbReference>
<evidence type="ECO:0000256" key="5">
    <source>
        <dbReference type="ARBA" id="ARBA00022840"/>
    </source>
</evidence>
<dbReference type="GO" id="GO:0005524">
    <property type="term" value="F:ATP binding"/>
    <property type="evidence" value="ECO:0007669"/>
    <property type="project" value="UniProtKB-UniRule"/>
</dbReference>